<organism evidence="2 3">
    <name type="scientific">Candidatus Magasanikbacteria bacterium RIFCSPLOWO2_12_FULL_43_12</name>
    <dbReference type="NCBI Taxonomy" id="1798692"/>
    <lineage>
        <taxon>Bacteria</taxon>
        <taxon>Candidatus Magasanikiibacteriota</taxon>
    </lineage>
</organism>
<dbReference type="InterPro" id="IPR034904">
    <property type="entry name" value="FSCA_dom_sf"/>
</dbReference>
<dbReference type="InterPro" id="IPR001075">
    <property type="entry name" value="NIF_FeS_clus_asmbl_NifU_C"/>
</dbReference>
<dbReference type="Proteomes" id="UP000178347">
    <property type="component" value="Unassembled WGS sequence"/>
</dbReference>
<protein>
    <recommendedName>
        <fullName evidence="1">NIF system FeS cluster assembly NifU C-terminal domain-containing protein</fullName>
    </recommendedName>
</protein>
<evidence type="ECO:0000259" key="1">
    <source>
        <dbReference type="Pfam" id="PF01106"/>
    </source>
</evidence>
<dbReference type="GO" id="GO:0016226">
    <property type="term" value="P:iron-sulfur cluster assembly"/>
    <property type="evidence" value="ECO:0007669"/>
    <property type="project" value="InterPro"/>
</dbReference>
<gene>
    <name evidence="2" type="ORF">A3G00_04500</name>
</gene>
<evidence type="ECO:0000313" key="3">
    <source>
        <dbReference type="Proteomes" id="UP000178347"/>
    </source>
</evidence>
<proteinExistence type="predicted"/>
<dbReference type="EMBL" id="MFQN01000017">
    <property type="protein sequence ID" value="OGH74402.1"/>
    <property type="molecule type" value="Genomic_DNA"/>
</dbReference>
<dbReference type="GO" id="GO:0051536">
    <property type="term" value="F:iron-sulfur cluster binding"/>
    <property type="evidence" value="ECO:0007669"/>
    <property type="project" value="InterPro"/>
</dbReference>
<dbReference type="GO" id="GO:0005506">
    <property type="term" value="F:iron ion binding"/>
    <property type="evidence" value="ECO:0007669"/>
    <property type="project" value="InterPro"/>
</dbReference>
<dbReference type="Pfam" id="PF01106">
    <property type="entry name" value="NifU"/>
    <property type="match status" value="1"/>
</dbReference>
<comment type="caution">
    <text evidence="2">The sequence shown here is derived from an EMBL/GenBank/DDBJ whole genome shotgun (WGS) entry which is preliminary data.</text>
</comment>
<dbReference type="AlphaFoldDB" id="A0A1F6MRZ0"/>
<accession>A0A1F6MRZ0</accession>
<evidence type="ECO:0000313" key="2">
    <source>
        <dbReference type="EMBL" id="OGH74402.1"/>
    </source>
</evidence>
<sequence>MPGLKEKIEAVLQERIVPSLAMHGGGVEIIAVDEEKGSVKLKLTGQCIGCSFADLTFVGLVEEELKSKIAELKEVVASE</sequence>
<feature type="domain" description="NIF system FeS cluster assembly NifU C-terminal" evidence="1">
    <location>
        <begin position="8"/>
        <end position="76"/>
    </location>
</feature>
<dbReference type="Gene3D" id="3.30.300.130">
    <property type="entry name" value="Fe-S cluster assembly (FSCA)"/>
    <property type="match status" value="1"/>
</dbReference>
<dbReference type="STRING" id="1798692.A3G00_04500"/>
<name>A0A1F6MRZ0_9BACT</name>
<dbReference type="SUPFAM" id="SSF117916">
    <property type="entry name" value="Fe-S cluster assembly (FSCA) domain-like"/>
    <property type="match status" value="1"/>
</dbReference>
<reference evidence="2 3" key="1">
    <citation type="journal article" date="2016" name="Nat. Commun.">
        <title>Thousands of microbial genomes shed light on interconnected biogeochemical processes in an aquifer system.</title>
        <authorList>
            <person name="Anantharaman K."/>
            <person name="Brown C.T."/>
            <person name="Hug L.A."/>
            <person name="Sharon I."/>
            <person name="Castelle C.J."/>
            <person name="Probst A.J."/>
            <person name="Thomas B.C."/>
            <person name="Singh A."/>
            <person name="Wilkins M.J."/>
            <person name="Karaoz U."/>
            <person name="Brodie E.L."/>
            <person name="Williams K.H."/>
            <person name="Hubbard S.S."/>
            <person name="Banfield J.F."/>
        </authorList>
    </citation>
    <scope>NUCLEOTIDE SEQUENCE [LARGE SCALE GENOMIC DNA]</scope>
</reference>